<dbReference type="Gene3D" id="1.10.1040.10">
    <property type="entry name" value="N-(1-d-carboxylethyl)-l-norvaline Dehydrogenase, domain 2"/>
    <property type="match status" value="1"/>
</dbReference>
<organism evidence="14 15">
    <name type="scientific">Aliidongia dinghuensis</name>
    <dbReference type="NCBI Taxonomy" id="1867774"/>
    <lineage>
        <taxon>Bacteria</taxon>
        <taxon>Pseudomonadati</taxon>
        <taxon>Pseudomonadota</taxon>
        <taxon>Alphaproteobacteria</taxon>
        <taxon>Rhodospirillales</taxon>
        <taxon>Dongiaceae</taxon>
        <taxon>Aliidongia</taxon>
    </lineage>
</organism>
<dbReference type="SUPFAM" id="SSF48179">
    <property type="entry name" value="6-phosphogluconate dehydrogenase C-terminal domain-like"/>
    <property type="match status" value="1"/>
</dbReference>
<evidence type="ECO:0000259" key="13">
    <source>
        <dbReference type="Pfam" id="PF08546"/>
    </source>
</evidence>
<dbReference type="InterPro" id="IPR008927">
    <property type="entry name" value="6-PGluconate_DH-like_C_sf"/>
</dbReference>
<dbReference type="Pfam" id="PF02558">
    <property type="entry name" value="ApbA"/>
    <property type="match status" value="1"/>
</dbReference>
<dbReference type="GO" id="GO:0015940">
    <property type="term" value="P:pantothenate biosynthetic process"/>
    <property type="evidence" value="ECO:0007669"/>
    <property type="project" value="UniProtKB-UniPathway"/>
</dbReference>
<dbReference type="PANTHER" id="PTHR21708:SF26">
    <property type="entry name" value="2-DEHYDROPANTOATE 2-REDUCTASE"/>
    <property type="match status" value="1"/>
</dbReference>
<dbReference type="EMBL" id="BMJQ01000025">
    <property type="protein sequence ID" value="GGF47552.1"/>
    <property type="molecule type" value="Genomic_DNA"/>
</dbReference>
<dbReference type="AlphaFoldDB" id="A0A8J2YZT1"/>
<dbReference type="InterPro" id="IPR003710">
    <property type="entry name" value="ApbA"/>
</dbReference>
<gene>
    <name evidence="14" type="ORF">GCM10011611_62490</name>
</gene>
<dbReference type="Gene3D" id="3.40.50.720">
    <property type="entry name" value="NAD(P)-binding Rossmann-like Domain"/>
    <property type="match status" value="1"/>
</dbReference>
<dbReference type="EC" id="1.1.1.169" evidence="4 11"/>
<keyword evidence="8 11" id="KW-0560">Oxidoreductase</keyword>
<dbReference type="InterPro" id="IPR051402">
    <property type="entry name" value="KPR-Related"/>
</dbReference>
<dbReference type="FunFam" id="1.10.1040.10:FF:000017">
    <property type="entry name" value="2-dehydropantoate 2-reductase"/>
    <property type="match status" value="1"/>
</dbReference>
<dbReference type="NCBIfam" id="TIGR00745">
    <property type="entry name" value="apbA_panE"/>
    <property type="match status" value="1"/>
</dbReference>
<evidence type="ECO:0000256" key="6">
    <source>
        <dbReference type="ARBA" id="ARBA00022655"/>
    </source>
</evidence>
<keyword evidence="6 11" id="KW-0566">Pantothenate biosynthesis</keyword>
<evidence type="ECO:0000313" key="15">
    <source>
        <dbReference type="Proteomes" id="UP000646365"/>
    </source>
</evidence>
<dbReference type="GO" id="GO:0008677">
    <property type="term" value="F:2-dehydropantoate 2-reductase activity"/>
    <property type="evidence" value="ECO:0007669"/>
    <property type="project" value="UniProtKB-EC"/>
</dbReference>
<accession>A0A8J2YZT1</accession>
<comment type="catalytic activity">
    <reaction evidence="10 11">
        <text>(R)-pantoate + NADP(+) = 2-dehydropantoate + NADPH + H(+)</text>
        <dbReference type="Rhea" id="RHEA:16233"/>
        <dbReference type="ChEBI" id="CHEBI:11561"/>
        <dbReference type="ChEBI" id="CHEBI:15378"/>
        <dbReference type="ChEBI" id="CHEBI:15980"/>
        <dbReference type="ChEBI" id="CHEBI:57783"/>
        <dbReference type="ChEBI" id="CHEBI:58349"/>
        <dbReference type="EC" id="1.1.1.169"/>
    </reaction>
</comment>
<comment type="similarity">
    <text evidence="3 11">Belongs to the ketopantoate reductase family.</text>
</comment>
<evidence type="ECO:0000256" key="5">
    <source>
        <dbReference type="ARBA" id="ARBA00019465"/>
    </source>
</evidence>
<evidence type="ECO:0000256" key="1">
    <source>
        <dbReference type="ARBA" id="ARBA00002919"/>
    </source>
</evidence>
<name>A0A8J2YZT1_9PROT</name>
<feature type="domain" description="Ketopantoate reductase C-terminal" evidence="13">
    <location>
        <begin position="179"/>
        <end position="298"/>
    </location>
</feature>
<dbReference type="RefSeq" id="WP_189052123.1">
    <property type="nucleotide sequence ID" value="NZ_BMJQ01000025.1"/>
</dbReference>
<evidence type="ECO:0000256" key="11">
    <source>
        <dbReference type="RuleBase" id="RU362068"/>
    </source>
</evidence>
<dbReference type="Proteomes" id="UP000646365">
    <property type="component" value="Unassembled WGS sequence"/>
</dbReference>
<dbReference type="InterPro" id="IPR036291">
    <property type="entry name" value="NAD(P)-bd_dom_sf"/>
</dbReference>
<evidence type="ECO:0000259" key="12">
    <source>
        <dbReference type="Pfam" id="PF02558"/>
    </source>
</evidence>
<dbReference type="InterPro" id="IPR013332">
    <property type="entry name" value="KPR_N"/>
</dbReference>
<dbReference type="InterPro" id="IPR013328">
    <property type="entry name" value="6PGD_dom2"/>
</dbReference>
<evidence type="ECO:0000256" key="4">
    <source>
        <dbReference type="ARBA" id="ARBA00013014"/>
    </source>
</evidence>
<dbReference type="SUPFAM" id="SSF51735">
    <property type="entry name" value="NAD(P)-binding Rossmann-fold domains"/>
    <property type="match status" value="1"/>
</dbReference>
<comment type="function">
    <text evidence="1 11">Catalyzes the NADPH-dependent reduction of ketopantoate into pantoic acid.</text>
</comment>
<protein>
    <recommendedName>
        <fullName evidence="5 11">2-dehydropantoate 2-reductase</fullName>
        <ecNumber evidence="4 11">1.1.1.169</ecNumber>
    </recommendedName>
    <alternativeName>
        <fullName evidence="9 11">Ketopantoate reductase</fullName>
    </alternativeName>
</protein>
<evidence type="ECO:0000256" key="10">
    <source>
        <dbReference type="ARBA" id="ARBA00048793"/>
    </source>
</evidence>
<evidence type="ECO:0000256" key="3">
    <source>
        <dbReference type="ARBA" id="ARBA00007870"/>
    </source>
</evidence>
<reference evidence="14" key="1">
    <citation type="journal article" date="2014" name="Int. J. Syst. Evol. Microbiol.">
        <title>Complete genome sequence of Corynebacterium casei LMG S-19264T (=DSM 44701T), isolated from a smear-ripened cheese.</title>
        <authorList>
            <consortium name="US DOE Joint Genome Institute (JGI-PGF)"/>
            <person name="Walter F."/>
            <person name="Albersmeier A."/>
            <person name="Kalinowski J."/>
            <person name="Ruckert C."/>
        </authorList>
    </citation>
    <scope>NUCLEOTIDE SEQUENCE</scope>
    <source>
        <strain evidence="14">CGMCC 1.15725</strain>
    </source>
</reference>
<comment type="pathway">
    <text evidence="2 11">Cofactor biosynthesis; (R)-pantothenate biosynthesis; (R)-pantoate from 3-methyl-2-oxobutanoate: step 2/2.</text>
</comment>
<feature type="domain" description="Ketopantoate reductase N-terminal" evidence="12">
    <location>
        <begin position="3"/>
        <end position="151"/>
    </location>
</feature>
<evidence type="ECO:0000256" key="7">
    <source>
        <dbReference type="ARBA" id="ARBA00022857"/>
    </source>
</evidence>
<evidence type="ECO:0000256" key="9">
    <source>
        <dbReference type="ARBA" id="ARBA00032024"/>
    </source>
</evidence>
<keyword evidence="7 11" id="KW-0521">NADP</keyword>
<sequence length="306" mass="32218">MKIAILGAGGVGGYFGGRLAAAGNDVTFIARGAHLDAIRRQGLRLLSPLGEIHVPKVKAVETIAEAGAVDLVLVGVKLWDTEAIAPSLRPLAERGAAILSLQNGVQKDEIFRRHVPSQAIMGGVCYIAALIEAPGIIRHNGTMQRLVFGEYGGARSARGEALLEACTGAGIDAELSGEIERLIWEKFVFLVGLSGTTALLRQPIGPIRENAESRALLLETMRDVVAVGRARGVPLPPDFAENRLAFCDTIPATMTSSMHGDLDRGNRLELPWLSGGVVEMGAAVGVPTPANKKIADALAPFVQGRA</sequence>
<evidence type="ECO:0000256" key="8">
    <source>
        <dbReference type="ARBA" id="ARBA00023002"/>
    </source>
</evidence>
<proteinExistence type="inferred from homology"/>
<evidence type="ECO:0000313" key="14">
    <source>
        <dbReference type="EMBL" id="GGF47552.1"/>
    </source>
</evidence>
<evidence type="ECO:0000256" key="2">
    <source>
        <dbReference type="ARBA" id="ARBA00004994"/>
    </source>
</evidence>
<keyword evidence="15" id="KW-1185">Reference proteome</keyword>
<dbReference type="PANTHER" id="PTHR21708">
    <property type="entry name" value="PROBABLE 2-DEHYDROPANTOATE 2-REDUCTASE"/>
    <property type="match status" value="1"/>
</dbReference>
<comment type="caution">
    <text evidence="14">The sequence shown here is derived from an EMBL/GenBank/DDBJ whole genome shotgun (WGS) entry which is preliminary data.</text>
</comment>
<dbReference type="FunFam" id="3.40.50.720:FF:000307">
    <property type="entry name" value="2-dehydropantoate 2-reductase"/>
    <property type="match status" value="1"/>
</dbReference>
<dbReference type="GO" id="GO:0005737">
    <property type="term" value="C:cytoplasm"/>
    <property type="evidence" value="ECO:0007669"/>
    <property type="project" value="TreeGrafter"/>
</dbReference>
<dbReference type="InterPro" id="IPR013752">
    <property type="entry name" value="KPA_reductase"/>
</dbReference>
<reference evidence="14" key="2">
    <citation type="submission" date="2020-09" db="EMBL/GenBank/DDBJ databases">
        <authorList>
            <person name="Sun Q."/>
            <person name="Zhou Y."/>
        </authorList>
    </citation>
    <scope>NUCLEOTIDE SEQUENCE</scope>
    <source>
        <strain evidence="14">CGMCC 1.15725</strain>
    </source>
</reference>
<dbReference type="UniPathway" id="UPA00028">
    <property type="reaction ID" value="UER00004"/>
</dbReference>
<dbReference type="Pfam" id="PF08546">
    <property type="entry name" value="ApbA_C"/>
    <property type="match status" value="1"/>
</dbReference>